<dbReference type="InterPro" id="IPR003594">
    <property type="entry name" value="HATPase_dom"/>
</dbReference>
<evidence type="ECO:0000256" key="1">
    <source>
        <dbReference type="ARBA" id="ARBA00000085"/>
    </source>
</evidence>
<dbReference type="InterPro" id="IPR036890">
    <property type="entry name" value="HATPase_C_sf"/>
</dbReference>
<dbReference type="SMART" id="SM00387">
    <property type="entry name" value="HATPase_c"/>
    <property type="match status" value="1"/>
</dbReference>
<dbReference type="Proteomes" id="UP000003250">
    <property type="component" value="Unassembled WGS sequence"/>
</dbReference>
<evidence type="ECO:0000256" key="7">
    <source>
        <dbReference type="ARBA" id="ARBA00022840"/>
    </source>
</evidence>
<dbReference type="GO" id="GO:0005524">
    <property type="term" value="F:ATP binding"/>
    <property type="evidence" value="ECO:0007669"/>
    <property type="project" value="UniProtKB-KW"/>
</dbReference>
<dbReference type="InterPro" id="IPR005467">
    <property type="entry name" value="His_kinase_dom"/>
</dbReference>
<dbReference type="PATRIC" id="fig|1107882.3.peg.5445"/>
<protein>
    <recommendedName>
        <fullName evidence="2">histidine kinase</fullName>
        <ecNumber evidence="2">2.7.13.3</ecNumber>
    </recommendedName>
</protein>
<accession>H0HZJ0</accession>
<dbReference type="OrthoDB" id="9767435at2"/>
<evidence type="ECO:0000256" key="5">
    <source>
        <dbReference type="ARBA" id="ARBA00022741"/>
    </source>
</evidence>
<dbReference type="Gene3D" id="3.30.565.10">
    <property type="entry name" value="Histidine kinase-like ATPase, C-terminal domain"/>
    <property type="match status" value="1"/>
</dbReference>
<dbReference type="Pfam" id="PF02518">
    <property type="entry name" value="HATPase_c"/>
    <property type="match status" value="1"/>
</dbReference>
<evidence type="ECO:0000256" key="2">
    <source>
        <dbReference type="ARBA" id="ARBA00012438"/>
    </source>
</evidence>
<sequence>MSTQSVASPIQSRIAAPSATIAFGILLLCAIAALAVLLAWRDYQGATEKGEANALSSARVVAAHFQWMLQASDQALRRIDAALGPEPISETTNTIFNIEEAVGDLPRGFQYSVYDETGQLRFSSVRAAIGINVSDREYFQELRDGSNSVISPLLDERLSNENVFVVARRITRSGKFRGAASIAIPTARMAEFWRSMNLGPFSSVSVIRTDGWLVARFPALSKTMNLNDTPLLDAARAQSGVYHSGNSPVDGRARIVGFWRVEGAPIIAVAGIERGEVLETFWRNLLTGTVIAVPLFGMLAWGLLGTARLQRADEARRLELERSLEHNRFLLREIHHRIKNNLQTVASLVRLQPLPADARASIAGRIGAMVAVHEHIYQNDEYGDVSVDQYLQRLIDDVRDGSSKDIGVEVEIEPLLVDRDQALPLGLLVNEILSNAFKHAFERAQFGQIKISLAMVSDHEARLTISDNGRGFDPDSAPQNMGSKLVAAFASQLKGEVATDSSERGTTFTLTFPIWK</sequence>
<keyword evidence="7" id="KW-0067">ATP-binding</keyword>
<evidence type="ECO:0000256" key="4">
    <source>
        <dbReference type="ARBA" id="ARBA00022679"/>
    </source>
</evidence>
<evidence type="ECO:0000313" key="10">
    <source>
        <dbReference type="EMBL" id="EHK53858.1"/>
    </source>
</evidence>
<evidence type="ECO:0000313" key="11">
    <source>
        <dbReference type="Proteomes" id="UP000003250"/>
    </source>
</evidence>
<keyword evidence="3" id="KW-0597">Phosphoprotein</keyword>
<dbReference type="PANTHER" id="PTHR41523">
    <property type="entry name" value="TWO-COMPONENT SYSTEM SENSOR PROTEIN"/>
    <property type="match status" value="1"/>
</dbReference>
<dbReference type="SUPFAM" id="SSF55874">
    <property type="entry name" value="ATPase domain of HSP90 chaperone/DNA topoisomerase II/histidine kinase"/>
    <property type="match status" value="1"/>
</dbReference>
<dbReference type="GO" id="GO:0004673">
    <property type="term" value="F:protein histidine kinase activity"/>
    <property type="evidence" value="ECO:0007669"/>
    <property type="project" value="UniProtKB-EC"/>
</dbReference>
<dbReference type="EC" id="2.7.13.3" evidence="2"/>
<reference evidence="10 11" key="1">
    <citation type="journal article" date="2012" name="J. Bacteriol.">
        <title>Draft Genome Sequence of Mesorhizobium alhagi CCNWXJ12-2T, a Novel Salt-Resistant Species Isolated from the Desert of Northwestern China.</title>
        <authorList>
            <person name="Zhou M."/>
            <person name="Chen W."/>
            <person name="Chen H."/>
            <person name="Wei G."/>
        </authorList>
    </citation>
    <scope>NUCLEOTIDE SEQUENCE [LARGE SCALE GENOMIC DNA]</scope>
    <source>
        <strain evidence="10 11">CCNWXJ12-2</strain>
    </source>
</reference>
<dbReference type="EMBL" id="AHAM01000251">
    <property type="protein sequence ID" value="EHK53858.1"/>
    <property type="molecule type" value="Genomic_DNA"/>
</dbReference>
<dbReference type="PANTHER" id="PTHR41523:SF8">
    <property type="entry name" value="ETHYLENE RESPONSE SENSOR PROTEIN"/>
    <property type="match status" value="1"/>
</dbReference>
<evidence type="ECO:0000256" key="8">
    <source>
        <dbReference type="SAM" id="Phobius"/>
    </source>
</evidence>
<organism evidence="10 11">
    <name type="scientific">Mesorhizobium alhagi CCNWXJ12-2</name>
    <dbReference type="NCBI Taxonomy" id="1107882"/>
    <lineage>
        <taxon>Bacteria</taxon>
        <taxon>Pseudomonadati</taxon>
        <taxon>Pseudomonadota</taxon>
        <taxon>Alphaproteobacteria</taxon>
        <taxon>Hyphomicrobiales</taxon>
        <taxon>Phyllobacteriaceae</taxon>
        <taxon>Allomesorhizobium</taxon>
    </lineage>
</organism>
<dbReference type="RefSeq" id="WP_008839197.1">
    <property type="nucleotide sequence ID" value="NZ_AHAM01000251.1"/>
</dbReference>
<keyword evidence="6 10" id="KW-0418">Kinase</keyword>
<feature type="transmembrane region" description="Helical" evidence="8">
    <location>
        <begin position="284"/>
        <end position="304"/>
    </location>
</feature>
<feature type="transmembrane region" description="Helical" evidence="8">
    <location>
        <begin position="20"/>
        <end position="40"/>
    </location>
</feature>
<keyword evidence="5" id="KW-0547">Nucleotide-binding</keyword>
<dbReference type="Pfam" id="PF22588">
    <property type="entry name" value="dCache_1_like"/>
    <property type="match status" value="1"/>
</dbReference>
<comment type="catalytic activity">
    <reaction evidence="1">
        <text>ATP + protein L-histidine = ADP + protein N-phospho-L-histidine.</text>
        <dbReference type="EC" id="2.7.13.3"/>
    </reaction>
</comment>
<gene>
    <name evidence="10" type="ORF">MAXJ12_28133</name>
</gene>
<dbReference type="PROSITE" id="PS50109">
    <property type="entry name" value="HIS_KIN"/>
    <property type="match status" value="1"/>
</dbReference>
<dbReference type="AlphaFoldDB" id="H0HZJ0"/>
<evidence type="ECO:0000256" key="6">
    <source>
        <dbReference type="ARBA" id="ARBA00022777"/>
    </source>
</evidence>
<keyword evidence="8" id="KW-0472">Membrane</keyword>
<dbReference type="Gene3D" id="3.30.450.20">
    <property type="entry name" value="PAS domain"/>
    <property type="match status" value="3"/>
</dbReference>
<dbReference type="InterPro" id="IPR011495">
    <property type="entry name" value="Sig_transdc_His_kin_sub2_dim/P"/>
</dbReference>
<keyword evidence="11" id="KW-1185">Reference proteome</keyword>
<dbReference type="CDD" id="cd12915">
    <property type="entry name" value="PDC2_DGC_like"/>
    <property type="match status" value="1"/>
</dbReference>
<keyword evidence="4" id="KW-0808">Transferase</keyword>
<dbReference type="Pfam" id="PF07568">
    <property type="entry name" value="HisKA_2"/>
    <property type="match status" value="1"/>
</dbReference>
<feature type="domain" description="Histidine kinase" evidence="9">
    <location>
        <begin position="333"/>
        <end position="516"/>
    </location>
</feature>
<keyword evidence="8" id="KW-1133">Transmembrane helix</keyword>
<proteinExistence type="predicted"/>
<keyword evidence="8" id="KW-0812">Transmembrane</keyword>
<evidence type="ECO:0000259" key="9">
    <source>
        <dbReference type="PROSITE" id="PS50109"/>
    </source>
</evidence>
<name>H0HZJ0_9HYPH</name>
<dbReference type="InterPro" id="IPR054327">
    <property type="entry name" value="His-kinase-like_sensor"/>
</dbReference>
<evidence type="ECO:0000256" key="3">
    <source>
        <dbReference type="ARBA" id="ARBA00022553"/>
    </source>
</evidence>
<dbReference type="CDD" id="cd12914">
    <property type="entry name" value="PDC1_DGC_like"/>
    <property type="match status" value="1"/>
</dbReference>